<dbReference type="HAMAP" id="MF_00298">
    <property type="entry name" value="Nudix_RppH"/>
    <property type="match status" value="1"/>
</dbReference>
<evidence type="ECO:0000256" key="3">
    <source>
        <dbReference type="HAMAP-Rule" id="MF_00298"/>
    </source>
</evidence>
<name>A0A451DAP2_9GAMM</name>
<dbReference type="AlphaFoldDB" id="A0A451DAP2"/>
<dbReference type="NCBIfam" id="NF001937">
    <property type="entry name" value="PRK00714.1-4"/>
    <property type="match status" value="1"/>
</dbReference>
<comment type="cofactor">
    <cofactor evidence="3">
        <name>a divalent metal cation</name>
        <dbReference type="ChEBI" id="CHEBI:60240"/>
    </cofactor>
</comment>
<comment type="cofactor">
    <cofactor evidence="1">
        <name>Mg(2+)</name>
        <dbReference type="ChEBI" id="CHEBI:18420"/>
    </cofactor>
</comment>
<dbReference type="EC" id="3.6.1.-" evidence="3"/>
<evidence type="ECO:0000313" key="5">
    <source>
        <dbReference type="EMBL" id="VFP83414.1"/>
    </source>
</evidence>
<proteinExistence type="inferred from homology"/>
<dbReference type="InterPro" id="IPR022927">
    <property type="entry name" value="RppH"/>
</dbReference>
<dbReference type="Gene3D" id="3.90.79.10">
    <property type="entry name" value="Nucleoside Triphosphate Pyrophosphohydrolase"/>
    <property type="match status" value="1"/>
</dbReference>
<dbReference type="InterPro" id="IPR000086">
    <property type="entry name" value="NUDIX_hydrolase_dom"/>
</dbReference>
<evidence type="ECO:0000313" key="6">
    <source>
        <dbReference type="Proteomes" id="UP000294368"/>
    </source>
</evidence>
<dbReference type="PROSITE" id="PS00893">
    <property type="entry name" value="NUDIX_BOX"/>
    <property type="match status" value="1"/>
</dbReference>
<dbReference type="Pfam" id="PF00293">
    <property type="entry name" value="NUDIX"/>
    <property type="match status" value="1"/>
</dbReference>
<dbReference type="SUPFAM" id="SSF55811">
    <property type="entry name" value="Nudix"/>
    <property type="match status" value="1"/>
</dbReference>
<evidence type="ECO:0000256" key="2">
    <source>
        <dbReference type="ARBA" id="ARBA00022801"/>
    </source>
</evidence>
<evidence type="ECO:0000259" key="4">
    <source>
        <dbReference type="PROSITE" id="PS51462"/>
    </source>
</evidence>
<feature type="short sequence motif" description="Nudix box" evidence="3">
    <location>
        <begin position="38"/>
        <end position="59"/>
    </location>
</feature>
<dbReference type="InterPro" id="IPR015797">
    <property type="entry name" value="NUDIX_hydrolase-like_dom_sf"/>
</dbReference>
<dbReference type="GO" id="GO:0006402">
    <property type="term" value="P:mRNA catabolic process"/>
    <property type="evidence" value="ECO:0007669"/>
    <property type="project" value="TreeGrafter"/>
</dbReference>
<reference evidence="5 6" key="1">
    <citation type="submission" date="2019-02" db="EMBL/GenBank/DDBJ databases">
        <authorList>
            <person name="Manzano-Marin A."/>
            <person name="Manzano-Marin A."/>
        </authorList>
    </citation>
    <scope>NUCLEOTIDE SEQUENCE [LARGE SCALE GENOMIC DNA]</scope>
    <source>
        <strain evidence="5 6">ErCikochiana</strain>
    </source>
</reference>
<dbReference type="NCBIfam" id="NF001934">
    <property type="entry name" value="PRK00714.1-1"/>
    <property type="match status" value="1"/>
</dbReference>
<dbReference type="Proteomes" id="UP000294368">
    <property type="component" value="Chromosome"/>
</dbReference>
<dbReference type="FunFam" id="3.90.79.10:FF:000001">
    <property type="entry name" value="RNA pyrophosphohydrolase"/>
    <property type="match status" value="1"/>
</dbReference>
<dbReference type="EMBL" id="LR217715">
    <property type="protein sequence ID" value="VFP83414.1"/>
    <property type="molecule type" value="Genomic_DNA"/>
</dbReference>
<organism evidence="5 6">
    <name type="scientific">Candidatus Erwinia haradaeae</name>
    <dbReference type="NCBI Taxonomy" id="1922217"/>
    <lineage>
        <taxon>Bacteria</taxon>
        <taxon>Pseudomonadati</taxon>
        <taxon>Pseudomonadota</taxon>
        <taxon>Gammaproteobacteria</taxon>
        <taxon>Enterobacterales</taxon>
        <taxon>Erwiniaceae</taxon>
        <taxon>Erwinia</taxon>
    </lineage>
</organism>
<evidence type="ECO:0000256" key="1">
    <source>
        <dbReference type="ARBA" id="ARBA00001946"/>
    </source>
</evidence>
<dbReference type="PROSITE" id="PS51462">
    <property type="entry name" value="NUDIX"/>
    <property type="match status" value="1"/>
</dbReference>
<comment type="function">
    <text evidence="3">Accelerates the degradation of transcripts by removing pyrophosphate from the 5'-end of triphosphorylated RNA, leading to a more labile monophosphorylated state that can stimulate subsequent ribonuclease cleavage.</text>
</comment>
<dbReference type="NCBIfam" id="NF001938">
    <property type="entry name" value="PRK00714.1-5"/>
    <property type="match status" value="1"/>
</dbReference>
<keyword evidence="2 3" id="KW-0378">Hydrolase</keyword>
<sequence length="160" mass="19171">MIDTNGYRLNVGMVIYNKNEQVLWAKRTGQHSWQFPQGGVYTNETTQTAMYRELFEEVGLTQADVNIVSESHHWVKYKLPLGLVRWHIKPLCIGQKQKWYLLKLLCNEKAININIKKSQSPEFDSWRWVSYWYPMRHVVSFKKCAYRQMMTEFSRKLFTL</sequence>
<dbReference type="InterPro" id="IPR020084">
    <property type="entry name" value="NUDIX_hydrolase_CS"/>
</dbReference>
<accession>A0A451DAP2</accession>
<dbReference type="PANTHER" id="PTHR23114">
    <property type="entry name" value="M7GPPPN-MRNA HYDROLASE"/>
    <property type="match status" value="1"/>
</dbReference>
<dbReference type="GO" id="GO:0034353">
    <property type="term" value="F:mRNA 5'-diphosphatase activity"/>
    <property type="evidence" value="ECO:0007669"/>
    <property type="project" value="TreeGrafter"/>
</dbReference>
<dbReference type="GO" id="GO:0005737">
    <property type="term" value="C:cytoplasm"/>
    <property type="evidence" value="ECO:0007669"/>
    <property type="project" value="TreeGrafter"/>
</dbReference>
<protein>
    <recommendedName>
        <fullName evidence="3">RNA pyrophosphohydrolase</fullName>
        <ecNumber evidence="3">3.6.1.-</ecNumber>
    </recommendedName>
    <alternativeName>
        <fullName evidence="3">(Di)nucleoside polyphosphate hydrolase</fullName>
    </alternativeName>
</protein>
<gene>
    <name evidence="3 5" type="primary">rppH</name>
    <name evidence="3" type="synonym">nudH</name>
    <name evidence="5" type="ORF">ERCIKOCA2762_677</name>
</gene>
<dbReference type="PANTHER" id="PTHR23114:SF17">
    <property type="entry name" value="M7GPPPN-MRNA HYDROLASE"/>
    <property type="match status" value="1"/>
</dbReference>
<dbReference type="CDD" id="cd03671">
    <property type="entry name" value="NUDIX_Ap4A_hydrolase_plant_like"/>
    <property type="match status" value="1"/>
</dbReference>
<dbReference type="RefSeq" id="WP_157988817.1">
    <property type="nucleotide sequence ID" value="NZ_LR217715.1"/>
</dbReference>
<feature type="domain" description="Nudix hydrolase" evidence="4">
    <location>
        <begin position="6"/>
        <end position="151"/>
    </location>
</feature>
<dbReference type="OrthoDB" id="9816040at2"/>
<comment type="similarity">
    <text evidence="3">Belongs to the Nudix hydrolase family. RppH subfamily.</text>
</comment>